<evidence type="ECO:0000256" key="3">
    <source>
        <dbReference type="ARBA" id="ARBA00022729"/>
    </source>
</evidence>
<evidence type="ECO:0000313" key="11">
    <source>
        <dbReference type="Proteomes" id="UP000008711"/>
    </source>
</evidence>
<sequence length="339" mass="38134">MRFYLGRSCAQDPKQETRRSCVERRLQRKIVIGIAHRLHKDLLKKMKLSGLRQSLPRDQGLGNCLNVALIYSTLLALLMTAAQGLQLSAFTTKTPRVSKYTTKSPSASSMNHDATASLYRFNATNGITCILMQVDGLISIKYRNKLNEDVEADLYMPDDPQLSGECVESNMEILTMDFKGFRLSMTFKKSSGGEGWYINLFELTYSSSNWLFEHPDRPNLDVRLTSPAQTPMYFPTPVGKSYVCDKEQTVIMYAPHDSGDLSGHIAKLYLRDMHMQSFMFKDSGKWGPSFHCSATGSYRDETAPLAVGTALAIAVLLTISGYGGWRYFKIKKVQYGSME</sequence>
<dbReference type="InterPro" id="IPR002000">
    <property type="entry name" value="Lysosome-assoc_membr_glycop"/>
</dbReference>
<comment type="subcellular location">
    <subcellularLocation>
        <location evidence="1">Endosome membrane</location>
        <topology evidence="1">Single-pass type I membrane protein</topology>
    </subcellularLocation>
</comment>
<gene>
    <name evidence="10" type="primary">Dere\GG13328</name>
    <name evidence="10" type="synonym">dere_GLEANR_13602</name>
    <name evidence="10" type="synonym">GG13328</name>
    <name evidence="10" type="ORF">Dere_GG13328</name>
</gene>
<evidence type="ECO:0000256" key="6">
    <source>
        <dbReference type="ARBA" id="ARBA00023136"/>
    </source>
</evidence>
<keyword evidence="6 8" id="KW-0472">Membrane</keyword>
<dbReference type="OrthoDB" id="6248302at2759"/>
<evidence type="ECO:0000256" key="1">
    <source>
        <dbReference type="ARBA" id="ARBA00004530"/>
    </source>
</evidence>
<feature type="transmembrane region" description="Helical" evidence="8">
    <location>
        <begin position="305"/>
        <end position="325"/>
    </location>
</feature>
<dbReference type="KEGG" id="der:6545228"/>
<evidence type="ECO:0000259" key="9">
    <source>
        <dbReference type="Pfam" id="PF01299"/>
    </source>
</evidence>
<dbReference type="InterPro" id="IPR048528">
    <property type="entry name" value="Lamp2-like_luminal"/>
</dbReference>
<keyword evidence="11" id="KW-1185">Reference proteome</keyword>
<dbReference type="PANTHER" id="PTHR11506">
    <property type="entry name" value="LYSOSOME-ASSOCIATED MEMBRANE GLYCOPROTEIN"/>
    <property type="match status" value="1"/>
</dbReference>
<dbReference type="GO" id="GO:0005765">
    <property type="term" value="C:lysosomal membrane"/>
    <property type="evidence" value="ECO:0007669"/>
    <property type="project" value="TreeGrafter"/>
</dbReference>
<reference evidence="10 11" key="2">
    <citation type="journal article" date="2008" name="Bioinformatics">
        <title>Assembly reconciliation.</title>
        <authorList>
            <person name="Zimin A.V."/>
            <person name="Smith D.R."/>
            <person name="Sutton G."/>
            <person name="Yorke J.A."/>
        </authorList>
    </citation>
    <scope>NUCLEOTIDE SEQUENCE [LARGE SCALE GENOMIC DNA]</scope>
    <source>
        <strain evidence="10 11">TSC#14021-0224.01</strain>
    </source>
</reference>
<keyword evidence="4" id="KW-0967">Endosome</keyword>
<reference evidence="10 11" key="1">
    <citation type="journal article" date="2007" name="Nature">
        <title>Evolution of genes and genomes on the Drosophila phylogeny.</title>
        <authorList>
            <consortium name="Drosophila 12 Genomes Consortium"/>
            <person name="Clark A.G."/>
            <person name="Eisen M.B."/>
            <person name="Smith D.R."/>
            <person name="Bergman C.M."/>
            <person name="Oliver B."/>
            <person name="Markow T.A."/>
            <person name="Kaufman T.C."/>
            <person name="Kellis M."/>
            <person name="Gelbart W."/>
            <person name="Iyer V.N."/>
            <person name="Pollard D.A."/>
            <person name="Sackton T.B."/>
            <person name="Larracuente A.M."/>
            <person name="Singh N.D."/>
            <person name="Abad J.P."/>
            <person name="Abt D.N."/>
            <person name="Adryan B."/>
            <person name="Aguade M."/>
            <person name="Akashi H."/>
            <person name="Anderson W.W."/>
            <person name="Aquadro C.F."/>
            <person name="Ardell D.H."/>
            <person name="Arguello R."/>
            <person name="Artieri C.G."/>
            <person name="Barbash D.A."/>
            <person name="Barker D."/>
            <person name="Barsanti P."/>
            <person name="Batterham P."/>
            <person name="Batzoglou S."/>
            <person name="Begun D."/>
            <person name="Bhutkar A."/>
            <person name="Blanco E."/>
            <person name="Bosak S.A."/>
            <person name="Bradley R.K."/>
            <person name="Brand A.D."/>
            <person name="Brent M.R."/>
            <person name="Brooks A.N."/>
            <person name="Brown R.H."/>
            <person name="Butlin R.K."/>
            <person name="Caggese C."/>
            <person name="Calvi B.R."/>
            <person name="Bernardo de Carvalho A."/>
            <person name="Caspi A."/>
            <person name="Castrezana S."/>
            <person name="Celniker S.E."/>
            <person name="Chang J.L."/>
            <person name="Chapple C."/>
            <person name="Chatterji S."/>
            <person name="Chinwalla A."/>
            <person name="Civetta A."/>
            <person name="Clifton S.W."/>
            <person name="Comeron J.M."/>
            <person name="Costello J.C."/>
            <person name="Coyne J.A."/>
            <person name="Daub J."/>
            <person name="David R.G."/>
            <person name="Delcher A.L."/>
            <person name="Delehaunty K."/>
            <person name="Do C.B."/>
            <person name="Ebling H."/>
            <person name="Edwards K."/>
            <person name="Eickbush T."/>
            <person name="Evans J.D."/>
            <person name="Filipski A."/>
            <person name="Findeiss S."/>
            <person name="Freyhult E."/>
            <person name="Fulton L."/>
            <person name="Fulton R."/>
            <person name="Garcia A.C."/>
            <person name="Gardiner A."/>
            <person name="Garfield D.A."/>
            <person name="Garvin B.E."/>
            <person name="Gibson G."/>
            <person name="Gilbert D."/>
            <person name="Gnerre S."/>
            <person name="Godfrey J."/>
            <person name="Good R."/>
            <person name="Gotea V."/>
            <person name="Gravely B."/>
            <person name="Greenberg A.J."/>
            <person name="Griffiths-Jones S."/>
            <person name="Gross S."/>
            <person name="Guigo R."/>
            <person name="Gustafson E.A."/>
            <person name="Haerty W."/>
            <person name="Hahn M.W."/>
            <person name="Halligan D.L."/>
            <person name="Halpern A.L."/>
            <person name="Halter G.M."/>
            <person name="Han M.V."/>
            <person name="Heger A."/>
            <person name="Hillier L."/>
            <person name="Hinrichs A.S."/>
            <person name="Holmes I."/>
            <person name="Hoskins R.A."/>
            <person name="Hubisz M.J."/>
            <person name="Hultmark D."/>
            <person name="Huntley M.A."/>
            <person name="Jaffe D.B."/>
            <person name="Jagadeeshan S."/>
            <person name="Jeck W.R."/>
            <person name="Johnson J."/>
            <person name="Jones C.D."/>
            <person name="Jordan W.C."/>
            <person name="Karpen G.H."/>
            <person name="Kataoka E."/>
            <person name="Keightley P.D."/>
            <person name="Kheradpour P."/>
            <person name="Kirkness E.F."/>
            <person name="Koerich L.B."/>
            <person name="Kristiansen K."/>
            <person name="Kudrna D."/>
            <person name="Kulathinal R.J."/>
            <person name="Kumar S."/>
            <person name="Kwok R."/>
            <person name="Lander E."/>
            <person name="Langley C.H."/>
            <person name="Lapoint R."/>
            <person name="Lazzaro B.P."/>
            <person name="Lee S.J."/>
            <person name="Levesque L."/>
            <person name="Li R."/>
            <person name="Lin C.F."/>
            <person name="Lin M.F."/>
            <person name="Lindblad-Toh K."/>
            <person name="Llopart A."/>
            <person name="Long M."/>
            <person name="Low L."/>
            <person name="Lozovsky E."/>
            <person name="Lu J."/>
            <person name="Luo M."/>
            <person name="Machado C.A."/>
            <person name="Makalowski W."/>
            <person name="Marzo M."/>
            <person name="Matsuda M."/>
            <person name="Matzkin L."/>
            <person name="McAllister B."/>
            <person name="McBride C.S."/>
            <person name="McKernan B."/>
            <person name="McKernan K."/>
            <person name="Mendez-Lago M."/>
            <person name="Minx P."/>
            <person name="Mollenhauer M.U."/>
            <person name="Montooth K."/>
            <person name="Mount S.M."/>
            <person name="Mu X."/>
            <person name="Myers E."/>
            <person name="Negre B."/>
            <person name="Newfeld S."/>
            <person name="Nielsen R."/>
            <person name="Noor M.A."/>
            <person name="O'Grady P."/>
            <person name="Pachter L."/>
            <person name="Papaceit M."/>
            <person name="Parisi M.J."/>
            <person name="Parisi M."/>
            <person name="Parts L."/>
            <person name="Pedersen J.S."/>
            <person name="Pesole G."/>
            <person name="Phillippy A.M."/>
            <person name="Ponting C.P."/>
            <person name="Pop M."/>
            <person name="Porcelli D."/>
            <person name="Powell J.R."/>
            <person name="Prohaska S."/>
            <person name="Pruitt K."/>
            <person name="Puig M."/>
            <person name="Quesneville H."/>
            <person name="Ram K.R."/>
            <person name="Rand D."/>
            <person name="Rasmussen M.D."/>
            <person name="Reed L.K."/>
            <person name="Reenan R."/>
            <person name="Reily A."/>
            <person name="Remington K.A."/>
            <person name="Rieger T.T."/>
            <person name="Ritchie M.G."/>
            <person name="Robin C."/>
            <person name="Rogers Y.H."/>
            <person name="Rohde C."/>
            <person name="Rozas J."/>
            <person name="Rubenfield M.J."/>
            <person name="Ruiz A."/>
            <person name="Russo S."/>
            <person name="Salzberg S.L."/>
            <person name="Sanchez-Gracia A."/>
            <person name="Saranga D.J."/>
            <person name="Sato H."/>
            <person name="Schaeffer S.W."/>
            <person name="Schatz M.C."/>
            <person name="Schlenke T."/>
            <person name="Schwartz R."/>
            <person name="Segarra C."/>
            <person name="Singh R.S."/>
            <person name="Sirot L."/>
            <person name="Sirota M."/>
            <person name="Sisneros N.B."/>
            <person name="Smith C.D."/>
            <person name="Smith T.F."/>
            <person name="Spieth J."/>
            <person name="Stage D.E."/>
            <person name="Stark A."/>
            <person name="Stephan W."/>
            <person name="Strausberg R.L."/>
            <person name="Strempel S."/>
            <person name="Sturgill D."/>
            <person name="Sutton G."/>
            <person name="Sutton G.G."/>
            <person name="Tao W."/>
            <person name="Teichmann S."/>
            <person name="Tobari Y.N."/>
            <person name="Tomimura Y."/>
            <person name="Tsolas J.M."/>
            <person name="Valente V.L."/>
            <person name="Venter E."/>
            <person name="Venter J.C."/>
            <person name="Vicario S."/>
            <person name="Vieira F.G."/>
            <person name="Vilella A.J."/>
            <person name="Villasante A."/>
            <person name="Walenz B."/>
            <person name="Wang J."/>
            <person name="Wasserman M."/>
            <person name="Watts T."/>
            <person name="Wilson D."/>
            <person name="Wilson R.K."/>
            <person name="Wing R.A."/>
            <person name="Wolfner M.F."/>
            <person name="Wong A."/>
            <person name="Wong G.K."/>
            <person name="Wu C.I."/>
            <person name="Wu G."/>
            <person name="Yamamoto D."/>
            <person name="Yang H.P."/>
            <person name="Yang S.P."/>
            <person name="Yorke J.A."/>
            <person name="Yoshida K."/>
            <person name="Zdobnov E."/>
            <person name="Zhang P."/>
            <person name="Zhang Y."/>
            <person name="Zimin A.V."/>
            <person name="Baldwin J."/>
            <person name="Abdouelleil A."/>
            <person name="Abdulkadir J."/>
            <person name="Abebe A."/>
            <person name="Abera B."/>
            <person name="Abreu J."/>
            <person name="Acer S.C."/>
            <person name="Aftuck L."/>
            <person name="Alexander A."/>
            <person name="An P."/>
            <person name="Anderson E."/>
            <person name="Anderson S."/>
            <person name="Arachi H."/>
            <person name="Azer M."/>
            <person name="Bachantsang P."/>
            <person name="Barry A."/>
            <person name="Bayul T."/>
            <person name="Berlin A."/>
            <person name="Bessette D."/>
            <person name="Bloom T."/>
            <person name="Blye J."/>
            <person name="Boguslavskiy L."/>
            <person name="Bonnet C."/>
            <person name="Boukhgalter B."/>
            <person name="Bourzgui I."/>
            <person name="Brown A."/>
            <person name="Cahill P."/>
            <person name="Channer S."/>
            <person name="Cheshatsang Y."/>
            <person name="Chuda L."/>
            <person name="Citroen M."/>
            <person name="Collymore A."/>
            <person name="Cooke P."/>
            <person name="Costello M."/>
            <person name="D'Aco K."/>
            <person name="Daza R."/>
            <person name="De Haan G."/>
            <person name="DeGray S."/>
            <person name="DeMaso C."/>
            <person name="Dhargay N."/>
            <person name="Dooley K."/>
            <person name="Dooley E."/>
            <person name="Doricent M."/>
            <person name="Dorje P."/>
            <person name="Dorjee K."/>
            <person name="Dupes A."/>
            <person name="Elong R."/>
            <person name="Falk J."/>
            <person name="Farina A."/>
            <person name="Faro S."/>
            <person name="Ferguson D."/>
            <person name="Fisher S."/>
            <person name="Foley C.D."/>
            <person name="Franke A."/>
            <person name="Friedrich D."/>
            <person name="Gadbois L."/>
            <person name="Gearin G."/>
            <person name="Gearin C.R."/>
            <person name="Giannoukos G."/>
            <person name="Goode T."/>
            <person name="Graham J."/>
            <person name="Grandbois E."/>
            <person name="Grewal S."/>
            <person name="Gyaltsen K."/>
            <person name="Hafez N."/>
            <person name="Hagos B."/>
            <person name="Hall J."/>
            <person name="Henson C."/>
            <person name="Hollinger A."/>
            <person name="Honan T."/>
            <person name="Huard M.D."/>
            <person name="Hughes L."/>
            <person name="Hurhula B."/>
            <person name="Husby M.E."/>
            <person name="Kamat A."/>
            <person name="Kanga B."/>
            <person name="Kashin S."/>
            <person name="Khazanovich D."/>
            <person name="Kisner P."/>
            <person name="Lance K."/>
            <person name="Lara M."/>
            <person name="Lee W."/>
            <person name="Lennon N."/>
            <person name="Letendre F."/>
            <person name="LeVine R."/>
            <person name="Lipovsky A."/>
            <person name="Liu X."/>
            <person name="Liu J."/>
            <person name="Liu S."/>
            <person name="Lokyitsang T."/>
            <person name="Lokyitsang Y."/>
            <person name="Lubonja R."/>
            <person name="Lui A."/>
            <person name="MacDonald P."/>
            <person name="Magnisalis V."/>
            <person name="Maru K."/>
            <person name="Matthews C."/>
            <person name="McCusker W."/>
            <person name="McDonough S."/>
            <person name="Mehta T."/>
            <person name="Meldrim J."/>
            <person name="Meneus L."/>
            <person name="Mihai O."/>
            <person name="Mihalev A."/>
            <person name="Mihova T."/>
            <person name="Mittelman R."/>
            <person name="Mlenga V."/>
            <person name="Montmayeur A."/>
            <person name="Mulrain L."/>
            <person name="Navidi A."/>
            <person name="Naylor J."/>
            <person name="Negash T."/>
            <person name="Nguyen T."/>
            <person name="Nguyen N."/>
            <person name="Nicol R."/>
            <person name="Norbu C."/>
            <person name="Norbu N."/>
            <person name="Novod N."/>
            <person name="O'Neill B."/>
            <person name="Osman S."/>
            <person name="Markiewicz E."/>
            <person name="Oyono O.L."/>
            <person name="Patti C."/>
            <person name="Phunkhang P."/>
            <person name="Pierre F."/>
            <person name="Priest M."/>
            <person name="Raghuraman S."/>
            <person name="Rege F."/>
            <person name="Reyes R."/>
            <person name="Rise C."/>
            <person name="Rogov P."/>
            <person name="Ross K."/>
            <person name="Ryan E."/>
            <person name="Settipalli S."/>
            <person name="Shea T."/>
            <person name="Sherpa N."/>
            <person name="Shi L."/>
            <person name="Shih D."/>
            <person name="Sparrow T."/>
            <person name="Spaulding J."/>
            <person name="Stalker J."/>
            <person name="Stange-Thomann N."/>
            <person name="Stavropoulos S."/>
            <person name="Stone C."/>
            <person name="Strader C."/>
            <person name="Tesfaye S."/>
            <person name="Thomson T."/>
            <person name="Thoulutsang Y."/>
            <person name="Thoulutsang D."/>
            <person name="Topham K."/>
            <person name="Topping I."/>
            <person name="Tsamla T."/>
            <person name="Vassiliev H."/>
            <person name="Vo A."/>
            <person name="Wangchuk T."/>
            <person name="Wangdi T."/>
            <person name="Weiand M."/>
            <person name="Wilkinson J."/>
            <person name="Wilson A."/>
            <person name="Yadav S."/>
            <person name="Young G."/>
            <person name="Yu Q."/>
            <person name="Zembek L."/>
            <person name="Zhong D."/>
            <person name="Zimmer A."/>
            <person name="Zwirko Z."/>
            <person name="Jaffe D.B."/>
            <person name="Alvarez P."/>
            <person name="Brockman W."/>
            <person name="Butler J."/>
            <person name="Chin C."/>
            <person name="Gnerre S."/>
            <person name="Grabherr M."/>
            <person name="Kleber M."/>
            <person name="Mauceli E."/>
            <person name="MacCallum I."/>
        </authorList>
    </citation>
    <scope>NUCLEOTIDE SEQUENCE [LARGE SCALE GENOMIC DNA]</scope>
    <source>
        <strain evidence="10 11">TSC#14021-0224.01</strain>
    </source>
</reference>
<dbReference type="GO" id="GO:0005886">
    <property type="term" value="C:plasma membrane"/>
    <property type="evidence" value="ECO:0007669"/>
    <property type="project" value="TreeGrafter"/>
</dbReference>
<evidence type="ECO:0000256" key="4">
    <source>
        <dbReference type="ARBA" id="ARBA00022753"/>
    </source>
</evidence>
<evidence type="ECO:0000256" key="2">
    <source>
        <dbReference type="ARBA" id="ARBA00022692"/>
    </source>
</evidence>
<keyword evidence="5 8" id="KW-1133">Transmembrane helix</keyword>
<dbReference type="GO" id="GO:0031902">
    <property type="term" value="C:late endosome membrane"/>
    <property type="evidence" value="ECO:0007669"/>
    <property type="project" value="TreeGrafter"/>
</dbReference>
<dbReference type="FunFam" id="2.40.160.110:FF:000009">
    <property type="entry name" value="Blast:Lysosome-associated membrane glycoprotein 5"/>
    <property type="match status" value="1"/>
</dbReference>
<evidence type="ECO:0000313" key="10">
    <source>
        <dbReference type="EMBL" id="EDV52488.2"/>
    </source>
</evidence>
<dbReference type="PANTHER" id="PTHR11506:SF40">
    <property type="entry name" value="LYSOSOME-ASSOCIATED MEMBRANE GLYCOPROTEIN 5"/>
    <property type="match status" value="1"/>
</dbReference>
<evidence type="ECO:0000256" key="5">
    <source>
        <dbReference type="ARBA" id="ARBA00022989"/>
    </source>
</evidence>
<keyword evidence="3" id="KW-0732">Signal</keyword>
<keyword evidence="2 8" id="KW-0812">Transmembrane</keyword>
<protein>
    <recommendedName>
        <fullName evidence="9">Lysosome-associated membrane glycoprotein 2-like luminal domain-containing protein</fullName>
    </recommendedName>
</protein>
<dbReference type="Proteomes" id="UP000008711">
    <property type="component" value="Unassembled WGS sequence"/>
</dbReference>
<organism evidence="10 11">
    <name type="scientific">Drosophila erecta</name>
    <name type="common">Fruit fly</name>
    <dbReference type="NCBI Taxonomy" id="7220"/>
    <lineage>
        <taxon>Eukaryota</taxon>
        <taxon>Metazoa</taxon>
        <taxon>Ecdysozoa</taxon>
        <taxon>Arthropoda</taxon>
        <taxon>Hexapoda</taxon>
        <taxon>Insecta</taxon>
        <taxon>Pterygota</taxon>
        <taxon>Neoptera</taxon>
        <taxon>Endopterygota</taxon>
        <taxon>Diptera</taxon>
        <taxon>Brachycera</taxon>
        <taxon>Muscomorpha</taxon>
        <taxon>Ephydroidea</taxon>
        <taxon>Drosophilidae</taxon>
        <taxon>Drosophila</taxon>
        <taxon>Sophophora</taxon>
    </lineage>
</organism>
<dbReference type="AlphaFoldDB" id="B3NIJ2"/>
<dbReference type="EMBL" id="CH954178">
    <property type="protein sequence ID" value="EDV52488.2"/>
    <property type="molecule type" value="Genomic_DNA"/>
</dbReference>
<accession>B3NIJ2</accession>
<dbReference type="GO" id="GO:0072594">
    <property type="term" value="P:establishment of protein localization to organelle"/>
    <property type="evidence" value="ECO:0007669"/>
    <property type="project" value="TreeGrafter"/>
</dbReference>
<proteinExistence type="predicted"/>
<keyword evidence="7" id="KW-0325">Glycoprotein</keyword>
<name>B3NIJ2_DROER</name>
<dbReference type="Gene3D" id="2.40.160.110">
    <property type="match status" value="1"/>
</dbReference>
<feature type="domain" description="Lysosome-associated membrane glycoprotein 2-like luminal" evidence="9">
    <location>
        <begin position="118"/>
        <end position="252"/>
    </location>
</feature>
<dbReference type="Pfam" id="PF01299">
    <property type="entry name" value="Lamp2-like_luminal"/>
    <property type="match status" value="1"/>
</dbReference>
<evidence type="ECO:0000256" key="7">
    <source>
        <dbReference type="ARBA" id="ARBA00023180"/>
    </source>
</evidence>
<evidence type="ECO:0000256" key="8">
    <source>
        <dbReference type="SAM" id="Phobius"/>
    </source>
</evidence>
<dbReference type="eggNOG" id="KOG4818">
    <property type="taxonomic scope" value="Eukaryota"/>
</dbReference>
<dbReference type="HOGENOM" id="CLU_079983_0_0_1"/>